<sequence>MFVAWFSCGTTSHGVYPPAAPKRGDFQFLQGILETKRFDASQRRDAQPYTQSQENCSGRAGLSDAAWLFPFCGPFGHTRLDRSSR</sequence>
<name>A0A7W5H7M9_9BACT</name>
<comment type="caution">
    <text evidence="1">The sequence shown here is derived from an EMBL/GenBank/DDBJ whole genome shotgun (WGS) entry which is preliminary data.</text>
</comment>
<organism evidence="1 2">
    <name type="scientific">Aporhodopirellula rubra</name>
    <dbReference type="NCBI Taxonomy" id="980271"/>
    <lineage>
        <taxon>Bacteria</taxon>
        <taxon>Pseudomonadati</taxon>
        <taxon>Planctomycetota</taxon>
        <taxon>Planctomycetia</taxon>
        <taxon>Pirellulales</taxon>
        <taxon>Pirellulaceae</taxon>
        <taxon>Aporhodopirellula</taxon>
    </lineage>
</organism>
<protein>
    <submittedName>
        <fullName evidence="1">Uncharacterized protein</fullName>
    </submittedName>
</protein>
<keyword evidence="2" id="KW-1185">Reference proteome</keyword>
<accession>A0A7W5H7M9</accession>
<dbReference type="AlphaFoldDB" id="A0A7W5H7M9"/>
<dbReference type="Proteomes" id="UP000536179">
    <property type="component" value="Unassembled WGS sequence"/>
</dbReference>
<evidence type="ECO:0000313" key="2">
    <source>
        <dbReference type="Proteomes" id="UP000536179"/>
    </source>
</evidence>
<reference evidence="1 2" key="1">
    <citation type="submission" date="2020-08" db="EMBL/GenBank/DDBJ databases">
        <title>Genomic Encyclopedia of Type Strains, Phase III (KMG-III): the genomes of soil and plant-associated and newly described type strains.</title>
        <authorList>
            <person name="Whitman W."/>
        </authorList>
    </citation>
    <scope>NUCLEOTIDE SEQUENCE [LARGE SCALE GENOMIC DNA]</scope>
    <source>
        <strain evidence="1 2">CECT 8075</strain>
    </source>
</reference>
<proteinExistence type="predicted"/>
<dbReference type="EMBL" id="JACHXU010000014">
    <property type="protein sequence ID" value="MBB3208210.1"/>
    <property type="molecule type" value="Genomic_DNA"/>
</dbReference>
<gene>
    <name evidence="1" type="ORF">FHS27_004037</name>
</gene>
<evidence type="ECO:0000313" key="1">
    <source>
        <dbReference type="EMBL" id="MBB3208210.1"/>
    </source>
</evidence>